<dbReference type="SUPFAM" id="SSF47616">
    <property type="entry name" value="GST C-terminal domain-like"/>
    <property type="match status" value="1"/>
</dbReference>
<dbReference type="CDD" id="cd03205">
    <property type="entry name" value="GST_C_6"/>
    <property type="match status" value="1"/>
</dbReference>
<dbReference type="InterPro" id="IPR036282">
    <property type="entry name" value="Glutathione-S-Trfase_C_sf"/>
</dbReference>
<proteinExistence type="predicted"/>
<name>T1ANX2_9ZZZZ</name>
<protein>
    <submittedName>
        <fullName evidence="1">Glutathione S-transferase domain-containing protein</fullName>
    </submittedName>
</protein>
<dbReference type="GO" id="GO:0016740">
    <property type="term" value="F:transferase activity"/>
    <property type="evidence" value="ECO:0007669"/>
    <property type="project" value="UniProtKB-KW"/>
</dbReference>
<gene>
    <name evidence="1" type="ORF">B1A_10913</name>
</gene>
<dbReference type="AlphaFoldDB" id="T1ANX2"/>
<organism evidence="1">
    <name type="scientific">mine drainage metagenome</name>
    <dbReference type="NCBI Taxonomy" id="410659"/>
    <lineage>
        <taxon>unclassified sequences</taxon>
        <taxon>metagenomes</taxon>
        <taxon>ecological metagenomes</taxon>
    </lineage>
</organism>
<dbReference type="EMBL" id="AUZX01007780">
    <property type="protein sequence ID" value="EQD58183.1"/>
    <property type="molecule type" value="Genomic_DNA"/>
</dbReference>
<reference evidence="1" key="1">
    <citation type="submission" date="2013-08" db="EMBL/GenBank/DDBJ databases">
        <authorList>
            <person name="Mendez C."/>
            <person name="Richter M."/>
            <person name="Ferrer M."/>
            <person name="Sanchez J."/>
        </authorList>
    </citation>
    <scope>NUCLEOTIDE SEQUENCE</scope>
</reference>
<keyword evidence="1" id="KW-0808">Transferase</keyword>
<feature type="non-terminal residue" evidence="1">
    <location>
        <position position="1"/>
    </location>
</feature>
<reference evidence="1" key="2">
    <citation type="journal article" date="2014" name="ISME J.">
        <title>Microbial stratification in low pH oxic and suboxic macroscopic growths along an acid mine drainage.</title>
        <authorList>
            <person name="Mendez-Garcia C."/>
            <person name="Mesa V."/>
            <person name="Sprenger R.R."/>
            <person name="Richter M."/>
            <person name="Diez M.S."/>
            <person name="Solano J."/>
            <person name="Bargiela R."/>
            <person name="Golyshina O.V."/>
            <person name="Manteca A."/>
            <person name="Ramos J.L."/>
            <person name="Gallego J.R."/>
            <person name="Llorente I."/>
            <person name="Martins Dos Santos V.A."/>
            <person name="Jensen O.N."/>
            <person name="Pelaez A.I."/>
            <person name="Sanchez J."/>
            <person name="Ferrer M."/>
        </authorList>
    </citation>
    <scope>NUCLEOTIDE SEQUENCE</scope>
</reference>
<evidence type="ECO:0000313" key="1">
    <source>
        <dbReference type="EMBL" id="EQD58183.1"/>
    </source>
</evidence>
<accession>T1ANX2</accession>
<sequence>RRQALADGIADAAVLVRYETAARPVPLQWREWLDGQWLKIRTALDALERDTLDGAFDIGSISIACAIGYLDLRFAQEPWRQSRPRLSSWLGALAERESLAATRPG</sequence>
<comment type="caution">
    <text evidence="1">The sequence shown here is derived from an EMBL/GenBank/DDBJ whole genome shotgun (WGS) entry which is preliminary data.</text>
</comment>
<dbReference type="Pfam" id="PF13410">
    <property type="entry name" value="GST_C_2"/>
    <property type="match status" value="1"/>
</dbReference>
<dbReference type="Gene3D" id="1.20.1050.10">
    <property type="match status" value="1"/>
</dbReference>